<dbReference type="InterPro" id="IPR020472">
    <property type="entry name" value="WD40_PAC1"/>
</dbReference>
<dbReference type="InterPro" id="IPR015943">
    <property type="entry name" value="WD40/YVTN_repeat-like_dom_sf"/>
</dbReference>
<dbReference type="PANTHER" id="PTHR22847">
    <property type="entry name" value="WD40 REPEAT PROTEIN"/>
    <property type="match status" value="1"/>
</dbReference>
<feature type="repeat" description="WD" evidence="3">
    <location>
        <begin position="158"/>
        <end position="189"/>
    </location>
</feature>
<evidence type="ECO:0000256" key="4">
    <source>
        <dbReference type="SAM" id="MobiDB-lite"/>
    </source>
</evidence>
<accession>A0AAV5IDF7</accession>
<comment type="caution">
    <text evidence="5">The sequence shown here is derived from an EMBL/GenBank/DDBJ whole genome shotgun (WGS) entry which is preliminary data.</text>
</comment>
<dbReference type="PROSITE" id="PS50082">
    <property type="entry name" value="WD_REPEATS_2"/>
    <property type="match status" value="3"/>
</dbReference>
<dbReference type="Proteomes" id="UP001054252">
    <property type="component" value="Unassembled WGS sequence"/>
</dbReference>
<evidence type="ECO:0000256" key="2">
    <source>
        <dbReference type="ARBA" id="ARBA00022737"/>
    </source>
</evidence>
<evidence type="ECO:0000313" key="5">
    <source>
        <dbReference type="EMBL" id="GKU97092.1"/>
    </source>
</evidence>
<feature type="repeat" description="WD" evidence="3">
    <location>
        <begin position="250"/>
        <end position="292"/>
    </location>
</feature>
<dbReference type="PROSITE" id="PS00678">
    <property type="entry name" value="WD_REPEATS_1"/>
    <property type="match status" value="1"/>
</dbReference>
<dbReference type="Pfam" id="PF00400">
    <property type="entry name" value="WD40"/>
    <property type="match status" value="3"/>
</dbReference>
<evidence type="ECO:0000256" key="3">
    <source>
        <dbReference type="PROSITE-ProRule" id="PRU00221"/>
    </source>
</evidence>
<dbReference type="InterPro" id="IPR019775">
    <property type="entry name" value="WD40_repeat_CS"/>
</dbReference>
<dbReference type="SUPFAM" id="SSF81383">
    <property type="entry name" value="F-box domain"/>
    <property type="match status" value="1"/>
</dbReference>
<sequence length="495" mass="54363">MANQSPSPSNASPTNITDLDVDSLARCADYLSLQDISNMAMASRFLKKVAYSDSIWLRFFRERWPQEILPKSSQIPGVREAYLARRTALLQFKFVDPLVADFYAEPRCFDHILFDKNDIIFTQGSLIQTMNIDSFLSGGGSVVRLNDHKARITCMRLFPLHETSLFRSETQREENILVTSSCDHSIRLWWKGASQRCFRGHSGAVTTMSDKLLGDGIDKVLASGGEDGTVRLWSLGSSGKRGQQALRATLYGHVKPISLMSVAGHKSSLLATISKDSKVRVWDATTSSAIRSSCCVGMTSVPGTPVSMKCHEALLYVAAGSSVAIIDLRTMQKVNTAPKCTQQLYSFAVMPSKSLFCTGGVGKAMLWDVRRDTHPVAELDGHAGSVTLLHMDQCKIVTGGPSDIYVNAWEADTGRKTNSLMCCRYEDARTFPGCSAMAVDGYRIVTAANDVEGILLFRDFSDATSPVLQSGNEPTSKFWGQQSYSSSENSDEEKD</sequence>
<keyword evidence="2" id="KW-0677">Repeat</keyword>
<organism evidence="5 6">
    <name type="scientific">Rubroshorea leprosula</name>
    <dbReference type="NCBI Taxonomy" id="152421"/>
    <lineage>
        <taxon>Eukaryota</taxon>
        <taxon>Viridiplantae</taxon>
        <taxon>Streptophyta</taxon>
        <taxon>Embryophyta</taxon>
        <taxon>Tracheophyta</taxon>
        <taxon>Spermatophyta</taxon>
        <taxon>Magnoliopsida</taxon>
        <taxon>eudicotyledons</taxon>
        <taxon>Gunneridae</taxon>
        <taxon>Pentapetalae</taxon>
        <taxon>rosids</taxon>
        <taxon>malvids</taxon>
        <taxon>Malvales</taxon>
        <taxon>Dipterocarpaceae</taxon>
        <taxon>Rubroshorea</taxon>
    </lineage>
</organism>
<dbReference type="Gene3D" id="2.130.10.10">
    <property type="entry name" value="YVTN repeat-like/Quinoprotein amine dehydrogenase"/>
    <property type="match status" value="2"/>
</dbReference>
<keyword evidence="1 3" id="KW-0853">WD repeat</keyword>
<dbReference type="InterPro" id="IPR036047">
    <property type="entry name" value="F-box-like_dom_sf"/>
</dbReference>
<feature type="repeat" description="WD" evidence="3">
    <location>
        <begin position="198"/>
        <end position="235"/>
    </location>
</feature>
<dbReference type="InterPro" id="IPR001680">
    <property type="entry name" value="WD40_rpt"/>
</dbReference>
<dbReference type="SMART" id="SM00320">
    <property type="entry name" value="WD40"/>
    <property type="match status" value="5"/>
</dbReference>
<evidence type="ECO:0000256" key="1">
    <source>
        <dbReference type="ARBA" id="ARBA00022574"/>
    </source>
</evidence>
<dbReference type="InterPro" id="IPR036322">
    <property type="entry name" value="WD40_repeat_dom_sf"/>
</dbReference>
<proteinExistence type="predicted"/>
<feature type="compositionally biased region" description="Polar residues" evidence="4">
    <location>
        <begin position="467"/>
        <end position="488"/>
    </location>
</feature>
<dbReference type="SUPFAM" id="SSF50978">
    <property type="entry name" value="WD40 repeat-like"/>
    <property type="match status" value="1"/>
</dbReference>
<feature type="region of interest" description="Disordered" evidence="4">
    <location>
        <begin position="467"/>
        <end position="495"/>
    </location>
</feature>
<gene>
    <name evidence="5" type="ORF">SLEP1_g10273</name>
</gene>
<dbReference type="PANTHER" id="PTHR22847:SF746">
    <property type="entry name" value="OS01G0185400 PROTEIN"/>
    <property type="match status" value="1"/>
</dbReference>
<dbReference type="EMBL" id="BPVZ01000011">
    <property type="protein sequence ID" value="GKU97092.1"/>
    <property type="molecule type" value="Genomic_DNA"/>
</dbReference>
<reference evidence="5 6" key="1">
    <citation type="journal article" date="2021" name="Commun. Biol.">
        <title>The genome of Shorea leprosula (Dipterocarpaceae) highlights the ecological relevance of drought in aseasonal tropical rainforests.</title>
        <authorList>
            <person name="Ng K.K.S."/>
            <person name="Kobayashi M.J."/>
            <person name="Fawcett J.A."/>
            <person name="Hatakeyama M."/>
            <person name="Paape T."/>
            <person name="Ng C.H."/>
            <person name="Ang C.C."/>
            <person name="Tnah L.H."/>
            <person name="Lee C.T."/>
            <person name="Nishiyama T."/>
            <person name="Sese J."/>
            <person name="O'Brien M.J."/>
            <person name="Copetti D."/>
            <person name="Mohd Noor M.I."/>
            <person name="Ong R.C."/>
            <person name="Putra M."/>
            <person name="Sireger I.Z."/>
            <person name="Indrioko S."/>
            <person name="Kosugi Y."/>
            <person name="Izuno A."/>
            <person name="Isagi Y."/>
            <person name="Lee S.L."/>
            <person name="Shimizu K.K."/>
        </authorList>
    </citation>
    <scope>NUCLEOTIDE SEQUENCE [LARGE SCALE GENOMIC DNA]</scope>
    <source>
        <strain evidence="5">214</strain>
    </source>
</reference>
<dbReference type="PRINTS" id="PR00320">
    <property type="entry name" value="GPROTEINBRPT"/>
</dbReference>
<name>A0AAV5IDF7_9ROSI</name>
<keyword evidence="6" id="KW-1185">Reference proteome</keyword>
<protein>
    <submittedName>
        <fullName evidence="5">Uncharacterized protein</fullName>
    </submittedName>
</protein>
<evidence type="ECO:0000313" key="6">
    <source>
        <dbReference type="Proteomes" id="UP001054252"/>
    </source>
</evidence>
<dbReference type="AlphaFoldDB" id="A0AAV5IDF7"/>